<dbReference type="InterPro" id="IPR042120">
    <property type="entry name" value="MutL_C_dimsub"/>
</dbReference>
<dbReference type="NCBIfam" id="TIGR00585">
    <property type="entry name" value="mutl"/>
    <property type="match status" value="1"/>
</dbReference>
<dbReference type="Proteomes" id="UP000003781">
    <property type="component" value="Unassembled WGS sequence"/>
</dbReference>
<dbReference type="Gene3D" id="3.30.1540.20">
    <property type="entry name" value="MutL, C-terminal domain, dimerisation subdomain"/>
    <property type="match status" value="1"/>
</dbReference>
<dbReference type="RefSeq" id="WP_008276532.1">
    <property type="nucleotide sequence ID" value="NZ_AAXW01000026.1"/>
</dbReference>
<dbReference type="HAMAP" id="MF_00149">
    <property type="entry name" value="DNA_mis_repair"/>
    <property type="match status" value="1"/>
</dbReference>
<evidence type="ECO:0000259" key="6">
    <source>
        <dbReference type="SMART" id="SM01340"/>
    </source>
</evidence>
<dbReference type="InterPro" id="IPR037198">
    <property type="entry name" value="MutL_C_sf"/>
</dbReference>
<dbReference type="Gene3D" id="3.30.565.10">
    <property type="entry name" value="Histidine kinase-like ATPase, C-terminal domain"/>
    <property type="match status" value="1"/>
</dbReference>
<evidence type="ECO:0000256" key="4">
    <source>
        <dbReference type="HAMAP-Rule" id="MF_00149"/>
    </source>
</evidence>
<dbReference type="SMART" id="SM00853">
    <property type="entry name" value="MutL_C"/>
    <property type="match status" value="1"/>
</dbReference>
<sequence length="554" mass="62507">MSPPIRLLSSEIVNLIAAGEVIDSLAAVVRELVENAIDAKATRLTISIFPELWQVEVADNGRGISLENLRHCAKAHHTSKICDLDDLWKITSLGFRGEALFSITQVGQLTIKSRDATDYQVGWCVDYNQQGEVIKEETSPMAPGTIVTASDLFGSIPVRRQGLPTLKQQLKAIQGIIDNMSLCHPQITWQVHHNHKSWLTISPGKTPQQILPQLLKSVHFHDLQFLSETIVTPSQEEAKLEMVLGLPDRTSRGRLDWLKIAVNGRVVRSPQLEQTVLAALSRTLPKGRFPVGFLHFKIPPSEIDWNRHPAKTEIYLQSLQFWQDKVTEIIEKVLKLSPLTITTAGQNQRVKKLLKASENRGIYNIASSDSNELEFMKLRAVGQVNKTYIVAEHSQGLWLVEQHIAHERVLYEQIQDEWQLIPVKQAIILTELSSKQVEQLERISVDIEPFGDNTWAIRNIPKLLENREDSPDALIELSLGGDLETAQVAVACRSAIRNGMVLELTQMQDLLDSWKKTRNPRTCPHGRPIYLSLEESSLSSFFRRHWVIGKSHGI</sequence>
<dbReference type="PANTHER" id="PTHR10073:SF12">
    <property type="entry name" value="DNA MISMATCH REPAIR PROTEIN MLH1"/>
    <property type="match status" value="1"/>
</dbReference>
<dbReference type="InterPro" id="IPR014790">
    <property type="entry name" value="MutL_C"/>
</dbReference>
<dbReference type="AlphaFoldDB" id="A3IT27"/>
<dbReference type="GO" id="GO:0005524">
    <property type="term" value="F:ATP binding"/>
    <property type="evidence" value="ECO:0007669"/>
    <property type="project" value="InterPro"/>
</dbReference>
<comment type="function">
    <text evidence="4">This protein is involved in the repair of mismatches in DNA. It is required for dam-dependent methyl-directed DNA mismatch repair. May act as a 'molecular matchmaker', a protein that promotes the formation of a stable complex between two or more DNA-binding proteins in an ATP-dependent manner without itself being part of a final effector complex.</text>
</comment>
<dbReference type="Gene3D" id="3.30.1370.100">
    <property type="entry name" value="MutL, C-terminal domain, regulatory subdomain"/>
    <property type="match status" value="1"/>
</dbReference>
<organism evidence="7 8">
    <name type="scientific">Crocosphaera chwakensis CCY0110</name>
    <dbReference type="NCBI Taxonomy" id="391612"/>
    <lineage>
        <taxon>Bacteria</taxon>
        <taxon>Bacillati</taxon>
        <taxon>Cyanobacteriota</taxon>
        <taxon>Cyanophyceae</taxon>
        <taxon>Oscillatoriophycideae</taxon>
        <taxon>Chroococcales</taxon>
        <taxon>Aphanothecaceae</taxon>
        <taxon>Crocosphaera</taxon>
        <taxon>Crocosphaera chwakensis</taxon>
    </lineage>
</organism>
<feature type="domain" description="MutL C-terminal dimerisation" evidence="5">
    <location>
        <begin position="380"/>
        <end position="502"/>
    </location>
</feature>
<dbReference type="SUPFAM" id="SSF55874">
    <property type="entry name" value="ATPase domain of HSP90 chaperone/DNA topoisomerase II/histidine kinase"/>
    <property type="match status" value="1"/>
</dbReference>
<dbReference type="PANTHER" id="PTHR10073">
    <property type="entry name" value="DNA MISMATCH REPAIR PROTEIN MLH, PMS, MUTL"/>
    <property type="match status" value="1"/>
</dbReference>
<dbReference type="SUPFAM" id="SSF118116">
    <property type="entry name" value="DNA mismatch repair protein MutL"/>
    <property type="match status" value="1"/>
</dbReference>
<dbReference type="CDD" id="cd16926">
    <property type="entry name" value="HATPase_MutL-MLH-PMS-like"/>
    <property type="match status" value="1"/>
</dbReference>
<keyword evidence="8" id="KW-1185">Reference proteome</keyword>
<dbReference type="Gene3D" id="3.30.230.10">
    <property type="match status" value="1"/>
</dbReference>
<dbReference type="FunFam" id="3.30.565.10:FF:000003">
    <property type="entry name" value="DNA mismatch repair endonuclease MutL"/>
    <property type="match status" value="1"/>
</dbReference>
<dbReference type="SUPFAM" id="SSF54211">
    <property type="entry name" value="Ribosomal protein S5 domain 2-like"/>
    <property type="match status" value="1"/>
</dbReference>
<keyword evidence="2 4" id="KW-0227">DNA damage</keyword>
<dbReference type="OrthoDB" id="9763467at2"/>
<dbReference type="GO" id="GO:0016887">
    <property type="term" value="F:ATP hydrolysis activity"/>
    <property type="evidence" value="ECO:0007669"/>
    <property type="project" value="InterPro"/>
</dbReference>
<dbReference type="InterPro" id="IPR036890">
    <property type="entry name" value="HATPase_C_sf"/>
</dbReference>
<dbReference type="InterPro" id="IPR013507">
    <property type="entry name" value="DNA_mismatch_S5_2-like"/>
</dbReference>
<dbReference type="NCBIfam" id="NF000951">
    <property type="entry name" value="PRK00095.2-1"/>
    <property type="match status" value="1"/>
</dbReference>
<evidence type="ECO:0000313" key="7">
    <source>
        <dbReference type="EMBL" id="EAZ90331.1"/>
    </source>
</evidence>
<evidence type="ECO:0000256" key="1">
    <source>
        <dbReference type="ARBA" id="ARBA00006082"/>
    </source>
</evidence>
<gene>
    <name evidence="4 7" type="primary">mutL</name>
    <name evidence="7" type="ORF">CY0110_04673</name>
</gene>
<dbReference type="PROSITE" id="PS00058">
    <property type="entry name" value="DNA_MISMATCH_REPAIR_1"/>
    <property type="match status" value="1"/>
</dbReference>
<evidence type="ECO:0000313" key="8">
    <source>
        <dbReference type="Proteomes" id="UP000003781"/>
    </source>
</evidence>
<dbReference type="CDD" id="cd00782">
    <property type="entry name" value="MutL_Trans"/>
    <property type="match status" value="1"/>
</dbReference>
<dbReference type="eggNOG" id="COG0323">
    <property type="taxonomic scope" value="Bacteria"/>
</dbReference>
<accession>A3IT27</accession>
<dbReference type="SMART" id="SM01340">
    <property type="entry name" value="DNA_mis_repair"/>
    <property type="match status" value="1"/>
</dbReference>
<name>A3IT27_9CHRO</name>
<dbReference type="GO" id="GO:0032300">
    <property type="term" value="C:mismatch repair complex"/>
    <property type="evidence" value="ECO:0007669"/>
    <property type="project" value="InterPro"/>
</dbReference>
<evidence type="ECO:0000256" key="3">
    <source>
        <dbReference type="ARBA" id="ARBA00023204"/>
    </source>
</evidence>
<dbReference type="GO" id="GO:0006298">
    <property type="term" value="P:mismatch repair"/>
    <property type="evidence" value="ECO:0007669"/>
    <property type="project" value="UniProtKB-UniRule"/>
</dbReference>
<reference evidence="7 8" key="1">
    <citation type="submission" date="2007-03" db="EMBL/GenBank/DDBJ databases">
        <authorList>
            <person name="Stal L."/>
            <person name="Ferriera S."/>
            <person name="Johnson J."/>
            <person name="Kravitz S."/>
            <person name="Beeson K."/>
            <person name="Sutton G."/>
            <person name="Rogers Y.-H."/>
            <person name="Friedman R."/>
            <person name="Frazier M."/>
            <person name="Venter J.C."/>
        </authorList>
    </citation>
    <scope>NUCLEOTIDE SEQUENCE [LARGE SCALE GENOMIC DNA]</scope>
    <source>
        <strain evidence="7 8">CCY0110</strain>
    </source>
</reference>
<protein>
    <recommendedName>
        <fullName evidence="4">DNA mismatch repair protein MutL</fullName>
    </recommendedName>
</protein>
<dbReference type="InterPro" id="IPR038973">
    <property type="entry name" value="MutL/Mlh/Pms-like"/>
</dbReference>
<dbReference type="Pfam" id="PF01119">
    <property type="entry name" value="DNA_mis_repair"/>
    <property type="match status" value="1"/>
</dbReference>
<comment type="caution">
    <text evidence="7">The sequence shown here is derived from an EMBL/GenBank/DDBJ whole genome shotgun (WGS) entry which is preliminary data.</text>
</comment>
<dbReference type="EMBL" id="AAXW01000026">
    <property type="protein sequence ID" value="EAZ90331.1"/>
    <property type="molecule type" value="Genomic_DNA"/>
</dbReference>
<dbReference type="InterPro" id="IPR020667">
    <property type="entry name" value="DNA_mismatch_repair_MutL"/>
</dbReference>
<keyword evidence="3 4" id="KW-0234">DNA repair</keyword>
<comment type="similarity">
    <text evidence="1 4">Belongs to the DNA mismatch repair MutL/HexB family.</text>
</comment>
<evidence type="ECO:0000256" key="2">
    <source>
        <dbReference type="ARBA" id="ARBA00022763"/>
    </source>
</evidence>
<dbReference type="InterPro" id="IPR014762">
    <property type="entry name" value="DNA_mismatch_repair_CS"/>
</dbReference>
<dbReference type="Pfam" id="PF13589">
    <property type="entry name" value="HATPase_c_3"/>
    <property type="match status" value="1"/>
</dbReference>
<dbReference type="Pfam" id="PF08676">
    <property type="entry name" value="MutL_C"/>
    <property type="match status" value="1"/>
</dbReference>
<dbReference type="GO" id="GO:0140664">
    <property type="term" value="F:ATP-dependent DNA damage sensor activity"/>
    <property type="evidence" value="ECO:0007669"/>
    <property type="project" value="InterPro"/>
</dbReference>
<dbReference type="InterPro" id="IPR014721">
    <property type="entry name" value="Ribsml_uS5_D2-typ_fold_subgr"/>
</dbReference>
<proteinExistence type="inferred from homology"/>
<dbReference type="InterPro" id="IPR042121">
    <property type="entry name" value="MutL_C_regsub"/>
</dbReference>
<dbReference type="InterPro" id="IPR020568">
    <property type="entry name" value="Ribosomal_Su5_D2-typ_SF"/>
</dbReference>
<evidence type="ECO:0000259" key="5">
    <source>
        <dbReference type="SMART" id="SM00853"/>
    </source>
</evidence>
<dbReference type="GO" id="GO:0030983">
    <property type="term" value="F:mismatched DNA binding"/>
    <property type="evidence" value="ECO:0007669"/>
    <property type="project" value="InterPro"/>
</dbReference>
<dbReference type="InterPro" id="IPR002099">
    <property type="entry name" value="MutL/Mlh/PMS"/>
</dbReference>
<feature type="domain" description="DNA mismatch repair protein S5" evidence="6">
    <location>
        <begin position="215"/>
        <end position="335"/>
    </location>
</feature>